<evidence type="ECO:0000313" key="1">
    <source>
        <dbReference type="EMBL" id="BCS82804.1"/>
    </source>
</evidence>
<protein>
    <recommendedName>
        <fullName evidence="3">2OG-Fe(II) oxygenase</fullName>
    </recommendedName>
</protein>
<accession>A0ABM7NRM5</accession>
<evidence type="ECO:0008006" key="3">
    <source>
        <dbReference type="Google" id="ProtNLM"/>
    </source>
</evidence>
<dbReference type="Proteomes" id="UP001321479">
    <property type="component" value="Segment"/>
</dbReference>
<keyword evidence="2" id="KW-1185">Reference proteome</keyword>
<proteinExistence type="predicted"/>
<reference evidence="1 2" key="1">
    <citation type="submission" date="2021-02" db="EMBL/GenBank/DDBJ databases">
        <title>Cotonvirus japonicus, which uses Golgi apparatus of host cells for its virion factory, phylogenetically links tailed tupanvirus and icosahedral mimivirus.</title>
        <authorList>
            <person name="Takahashi H."/>
            <person name="Fukaya S."/>
            <person name="Song C."/>
            <person name="Murata K."/>
            <person name="Takemura M."/>
        </authorList>
    </citation>
    <scope>NUCLEOTIDE SEQUENCE [LARGE SCALE GENOMIC DNA]</scope>
</reference>
<name>A0ABM7NRM5_9VIRU</name>
<organism evidence="1 2">
    <name type="scientific">Cotonvirus japonicus</name>
    <dbReference type="NCBI Taxonomy" id="2811091"/>
    <lineage>
        <taxon>Viruses</taxon>
        <taxon>Varidnaviria</taxon>
        <taxon>Bamfordvirae</taxon>
        <taxon>Nucleocytoviricota</taxon>
        <taxon>Megaviricetes</taxon>
        <taxon>Imitervirales</taxon>
        <taxon>Mimiviridae</taxon>
        <taxon>Megamimivirinae</taxon>
        <taxon>Cotonvirus</taxon>
        <taxon>Cotonvirus japonicum</taxon>
    </lineage>
</organism>
<sequence>MKGTFTITFGDQAENHVGMQKIGSCCNSGLSLEDFFAIRKCLSKREINCEIIDLNHVIQKIGIYPDEEAYLLIIRNGVNLLLEDEDANNNLFDELSNLSWDTKALMYGRVVNKNARYNLCFNDVGQKPNYELGQGTITAFKKVPLLSQLRECMINLITPINTLVAEGNYYYDTTKCGIGFHGDSERKIVIGVRIGESMKLVYQWYKESKPIGEIMTFNFNSGDIYIMSEKAVGTDWKCRSKYTLRHAAGCDKFIKKIE</sequence>
<dbReference type="GeneID" id="80558009"/>
<evidence type="ECO:0000313" key="2">
    <source>
        <dbReference type="Proteomes" id="UP001321479"/>
    </source>
</evidence>
<dbReference type="RefSeq" id="YP_010841412.1">
    <property type="nucleotide sequence ID" value="NC_079139.1"/>
</dbReference>
<dbReference type="EMBL" id="AP024483">
    <property type="protein sequence ID" value="BCS82804.1"/>
    <property type="molecule type" value="Genomic_DNA"/>
</dbReference>